<dbReference type="EMBL" id="KN847477">
    <property type="protein sequence ID" value="KIX06714.1"/>
    <property type="molecule type" value="Genomic_DNA"/>
</dbReference>
<protein>
    <submittedName>
        <fullName evidence="1">Uncharacterized protein</fullName>
    </submittedName>
</protein>
<dbReference type="VEuPathDB" id="FungiDB:Z518_04690"/>
<keyword evidence="2" id="KW-1185">Reference proteome</keyword>
<dbReference type="AlphaFoldDB" id="A0A0D2ILR8"/>
<dbReference type="RefSeq" id="XP_013273850.1">
    <property type="nucleotide sequence ID" value="XM_013418396.1"/>
</dbReference>
<evidence type="ECO:0000313" key="2">
    <source>
        <dbReference type="Proteomes" id="UP000053617"/>
    </source>
</evidence>
<evidence type="ECO:0000313" key="1">
    <source>
        <dbReference type="EMBL" id="KIX06714.1"/>
    </source>
</evidence>
<sequence>MDSFPEHSPKQAGQAEPTIEEIKEWNADELFEWIQQGQSKQLKVTSLKNSKRQTFRGRFS</sequence>
<name>A0A0D2ILR8_9EURO</name>
<dbReference type="Proteomes" id="UP000053617">
    <property type="component" value="Unassembled WGS sequence"/>
</dbReference>
<accession>A0A0D2ILR8</accession>
<proteinExistence type="predicted"/>
<organism evidence="1 2">
    <name type="scientific">Rhinocladiella mackenziei CBS 650.93</name>
    <dbReference type="NCBI Taxonomy" id="1442369"/>
    <lineage>
        <taxon>Eukaryota</taxon>
        <taxon>Fungi</taxon>
        <taxon>Dikarya</taxon>
        <taxon>Ascomycota</taxon>
        <taxon>Pezizomycotina</taxon>
        <taxon>Eurotiomycetes</taxon>
        <taxon>Chaetothyriomycetidae</taxon>
        <taxon>Chaetothyriales</taxon>
        <taxon>Herpotrichiellaceae</taxon>
        <taxon>Rhinocladiella</taxon>
    </lineage>
</organism>
<reference evidence="1 2" key="1">
    <citation type="submission" date="2015-01" db="EMBL/GenBank/DDBJ databases">
        <title>The Genome Sequence of Rhinocladiella mackenzie CBS 650.93.</title>
        <authorList>
            <consortium name="The Broad Institute Genomics Platform"/>
            <person name="Cuomo C."/>
            <person name="de Hoog S."/>
            <person name="Gorbushina A."/>
            <person name="Stielow B."/>
            <person name="Teixiera M."/>
            <person name="Abouelleil A."/>
            <person name="Chapman S.B."/>
            <person name="Priest M."/>
            <person name="Young S.K."/>
            <person name="Wortman J."/>
            <person name="Nusbaum C."/>
            <person name="Birren B."/>
        </authorList>
    </citation>
    <scope>NUCLEOTIDE SEQUENCE [LARGE SCALE GENOMIC DNA]</scope>
    <source>
        <strain evidence="1 2">CBS 650.93</strain>
    </source>
</reference>
<dbReference type="GeneID" id="25292761"/>
<gene>
    <name evidence="1" type="ORF">Z518_04690</name>
</gene>
<dbReference type="HOGENOM" id="CLU_2943035_0_0_1"/>